<feature type="domain" description="Chorismate-utilising enzyme C-terminal" evidence="1">
    <location>
        <begin position="388"/>
        <end position="435"/>
    </location>
</feature>
<dbReference type="InterPro" id="IPR043132">
    <property type="entry name" value="BCAT-like_C"/>
</dbReference>
<dbReference type="RefSeq" id="WP_169434909.1">
    <property type="nucleotide sequence ID" value="NZ_CP051685.1"/>
</dbReference>
<dbReference type="Gene3D" id="3.20.10.10">
    <property type="entry name" value="D-amino Acid Aminotransferase, subunit A, domain 2"/>
    <property type="match status" value="1"/>
</dbReference>
<evidence type="ECO:0000313" key="2">
    <source>
        <dbReference type="EMBL" id="QJD99960.1"/>
    </source>
</evidence>
<keyword evidence="2" id="KW-0808">Transferase</keyword>
<dbReference type="SUPFAM" id="SSF56322">
    <property type="entry name" value="ADC synthase"/>
    <property type="match status" value="1"/>
</dbReference>
<dbReference type="GO" id="GO:0000162">
    <property type="term" value="P:L-tryptophan biosynthetic process"/>
    <property type="evidence" value="ECO:0007669"/>
    <property type="project" value="TreeGrafter"/>
</dbReference>
<dbReference type="Pfam" id="PF00425">
    <property type="entry name" value="Chorismate_bind"/>
    <property type="match status" value="2"/>
</dbReference>
<dbReference type="Gene3D" id="3.30.470.10">
    <property type="match status" value="1"/>
</dbReference>
<feature type="domain" description="Chorismate-utilising enzyme C-terminal" evidence="1">
    <location>
        <begin position="143"/>
        <end position="357"/>
    </location>
</feature>
<dbReference type="AlphaFoldDB" id="A0A7Z2VVG3"/>
<dbReference type="KEGG" id="mfy:HH212_07945"/>
<evidence type="ECO:0000259" key="1">
    <source>
        <dbReference type="Pfam" id="PF00425"/>
    </source>
</evidence>
<sequence length="657" mass="69622">MQGPVFALLDDAGADGRAQARSRLYRDHAGTLACHDIHAWPQLLAQLEAALARGLYAVPVLAYELGEGLFGMAARSASADPAHPPTPPAPLAQVLLFERYEALDADGVAAWLRERAAAVDQAAGAQGSAPAGIAALRANVGETAFTRAIDAIRAWIAAGDTYQVNYTYRLRFDAFGSVFALYERLRARQPVPYGALIGLPDGRTVLSLSPELFVRHTGGRLLARPMKGTAPAAPDASPDAAAIDAERARALAADTKNRAENLMIVDLLRNDLGKIAVTGSVAVPALFEVNRHGKVLQMTSTVHAQLRPGVTLASLFDALYPCGSITGAPKRRTMEIIRELEPDARGIYTGAIGWIDPPACAGTDAGADPDGAATQMAGAVPVAAARFGDFCLSVPIRTLVLQAPRDGVREGELGVGAGIVHDSDAAAEFAECRLKAGFLTGLANTFELFETMFATREDGCRHLQRHLSRLQASSAYFGYPFDADRTRAAVLDACAALAPGLPHRLRLALRPDGVLDLQSAVLAPLPAAQDQPVRLLLASETTRSGDLLLRHKTSVRSRYDAAWRAAESAGAFDTLFFNERGELTEGGRSNVFVHVDGRWITPALACGVLPGVLRAVLLDDPGWDAVEGVITRAMLQRADAIVVCNALRGPLQAVLAG</sequence>
<keyword evidence="3" id="KW-1185">Reference proteome</keyword>
<proteinExistence type="predicted"/>
<evidence type="ECO:0000313" key="3">
    <source>
        <dbReference type="Proteomes" id="UP000502415"/>
    </source>
</evidence>
<name>A0A7Z2VVG3_9BURK</name>
<dbReference type="Gene3D" id="3.60.120.10">
    <property type="entry name" value="Anthranilate synthase"/>
    <property type="match status" value="1"/>
</dbReference>
<dbReference type="InterPro" id="IPR005801">
    <property type="entry name" value="ADC_synthase"/>
</dbReference>
<dbReference type="InterPro" id="IPR015890">
    <property type="entry name" value="Chorismate_C"/>
</dbReference>
<dbReference type="PANTHER" id="PTHR11236">
    <property type="entry name" value="AMINOBENZOATE/ANTHRANILATE SYNTHASE"/>
    <property type="match status" value="1"/>
</dbReference>
<gene>
    <name evidence="2" type="ORF">HH212_07945</name>
</gene>
<dbReference type="InterPro" id="IPR043131">
    <property type="entry name" value="BCAT-like_N"/>
</dbReference>
<dbReference type="PRINTS" id="PR00095">
    <property type="entry name" value="ANTSNTHASEI"/>
</dbReference>
<dbReference type="InterPro" id="IPR001544">
    <property type="entry name" value="Aminotrans_IV"/>
</dbReference>
<dbReference type="Proteomes" id="UP000502415">
    <property type="component" value="Chromosome"/>
</dbReference>
<dbReference type="SUPFAM" id="SSF56752">
    <property type="entry name" value="D-aminoacid aminotransferase-like PLP-dependent enzymes"/>
    <property type="match status" value="1"/>
</dbReference>
<dbReference type="InterPro" id="IPR019999">
    <property type="entry name" value="Anth_synth_I-like"/>
</dbReference>
<protein>
    <submittedName>
        <fullName evidence="2">Bifunctional anthranilate synthase component I family protein/class IV aminotransferase</fullName>
    </submittedName>
</protein>
<reference evidence="2 3" key="1">
    <citation type="submission" date="2020-04" db="EMBL/GenBank/DDBJ databases">
        <title>Genome sequencing of novel species.</title>
        <authorList>
            <person name="Heo J."/>
            <person name="Kim S.-J."/>
            <person name="Kim J.-S."/>
            <person name="Hong S.-B."/>
            <person name="Kwon S.-W."/>
        </authorList>
    </citation>
    <scope>NUCLEOTIDE SEQUENCE [LARGE SCALE GENOMIC DNA]</scope>
    <source>
        <strain evidence="2 3">GN2-R2</strain>
    </source>
</reference>
<accession>A0A7Z2VVG3</accession>
<dbReference type="EMBL" id="CP051685">
    <property type="protein sequence ID" value="QJD99960.1"/>
    <property type="molecule type" value="Genomic_DNA"/>
</dbReference>
<organism evidence="2 3">
    <name type="scientific">Massilia forsythiae</name>
    <dbReference type="NCBI Taxonomy" id="2728020"/>
    <lineage>
        <taxon>Bacteria</taxon>
        <taxon>Pseudomonadati</taxon>
        <taxon>Pseudomonadota</taxon>
        <taxon>Betaproteobacteria</taxon>
        <taxon>Burkholderiales</taxon>
        <taxon>Oxalobacteraceae</taxon>
        <taxon>Telluria group</taxon>
        <taxon>Massilia</taxon>
    </lineage>
</organism>
<dbReference type="Pfam" id="PF01063">
    <property type="entry name" value="Aminotran_4"/>
    <property type="match status" value="1"/>
</dbReference>
<dbReference type="InterPro" id="IPR036038">
    <property type="entry name" value="Aminotransferase-like"/>
</dbReference>
<dbReference type="GO" id="GO:0046820">
    <property type="term" value="F:4-amino-4-deoxychorismate synthase activity"/>
    <property type="evidence" value="ECO:0007669"/>
    <property type="project" value="TreeGrafter"/>
</dbReference>
<keyword evidence="2" id="KW-0032">Aminotransferase</keyword>
<dbReference type="PANTHER" id="PTHR11236:SF50">
    <property type="entry name" value="AMINODEOXYCHORISMATE SYNTHASE COMPONENT 1"/>
    <property type="match status" value="1"/>
</dbReference>